<dbReference type="EMBL" id="CP022540">
    <property type="protein sequence ID" value="ASP20023.1"/>
    <property type="molecule type" value="Genomic_DNA"/>
</dbReference>
<dbReference type="KEGG" id="aht:ANTHELSMS3_01319"/>
<evidence type="ECO:0000313" key="2">
    <source>
        <dbReference type="Proteomes" id="UP000203589"/>
    </source>
</evidence>
<accession>A0A222E1J7</accession>
<gene>
    <name evidence="1" type="ORF">ANTHELSMS3_01319</name>
</gene>
<reference evidence="1 2" key="1">
    <citation type="submission" date="2017-07" db="EMBL/GenBank/DDBJ databases">
        <title>Genome Sequence of Antarctobacter heliothermus Strain SMS3 Isolated from a culture of the Diatom Skeletonema marinoi.</title>
        <authorList>
            <person name="Topel M."/>
            <person name="Pinder M.I.M."/>
            <person name="Johansson O.N."/>
            <person name="Kourtchenko O."/>
            <person name="Godhe A."/>
            <person name="Clarke A.K."/>
        </authorList>
    </citation>
    <scope>NUCLEOTIDE SEQUENCE [LARGE SCALE GENOMIC DNA]</scope>
    <source>
        <strain evidence="1 2">SMS3</strain>
    </source>
</reference>
<organism evidence="1 2">
    <name type="scientific">Antarctobacter heliothermus</name>
    <dbReference type="NCBI Taxonomy" id="74033"/>
    <lineage>
        <taxon>Bacteria</taxon>
        <taxon>Pseudomonadati</taxon>
        <taxon>Pseudomonadota</taxon>
        <taxon>Alphaproteobacteria</taxon>
        <taxon>Rhodobacterales</taxon>
        <taxon>Roseobacteraceae</taxon>
        <taxon>Antarctobacter</taxon>
    </lineage>
</organism>
<protein>
    <submittedName>
        <fullName evidence="1">Transposase</fullName>
    </submittedName>
</protein>
<keyword evidence="2" id="KW-1185">Reference proteome</keyword>
<evidence type="ECO:0000313" key="1">
    <source>
        <dbReference type="EMBL" id="ASP20023.1"/>
    </source>
</evidence>
<proteinExistence type="predicted"/>
<name>A0A222E1J7_9RHOB</name>
<dbReference type="AlphaFoldDB" id="A0A222E1J7"/>
<dbReference type="Proteomes" id="UP000203589">
    <property type="component" value="Chromosome"/>
</dbReference>
<sequence length="69" mass="7801">MGQRDIRRLLIIGAMTRIRWAVRNGAPRGSWLEQMLARKPRMPVTIALANKTARAIWAMMTKQEAAVVA</sequence>